<evidence type="ECO:0000256" key="12">
    <source>
        <dbReference type="SAM" id="MobiDB-lite"/>
    </source>
</evidence>
<evidence type="ECO:0000256" key="10">
    <source>
        <dbReference type="ARBA" id="ARBA00038409"/>
    </source>
</evidence>
<reference evidence="15" key="2">
    <citation type="journal article" date="2007" name="PLoS Biol.">
        <title>Survey sequencing and comparative analysis of the elephant shark (Callorhinchus milii) genome.</title>
        <authorList>
            <person name="Venkatesh B."/>
            <person name="Kirkness E.F."/>
            <person name="Loh Y.H."/>
            <person name="Halpern A.L."/>
            <person name="Lee A.P."/>
            <person name="Johnson J."/>
            <person name="Dandona N."/>
            <person name="Viswanathan L.D."/>
            <person name="Tay A."/>
            <person name="Venter J.C."/>
            <person name="Strausberg R.L."/>
            <person name="Brenner S."/>
        </authorList>
    </citation>
    <scope>NUCLEOTIDE SEQUENCE [LARGE SCALE GENOMIC DNA]</scope>
</reference>
<dbReference type="PANTHER" id="PTHR23235:SF165">
    <property type="entry name" value="TRANSCRIPTION FACTOR BTD"/>
    <property type="match status" value="1"/>
</dbReference>
<evidence type="ECO:0000256" key="1">
    <source>
        <dbReference type="ARBA" id="ARBA00004123"/>
    </source>
</evidence>
<dbReference type="AlphaFoldDB" id="A0A4W3IJK7"/>
<reference evidence="14" key="4">
    <citation type="submission" date="2025-08" db="UniProtKB">
        <authorList>
            <consortium name="Ensembl"/>
        </authorList>
    </citation>
    <scope>IDENTIFICATION</scope>
</reference>
<feature type="domain" description="C2H2-type" evidence="13">
    <location>
        <begin position="685"/>
        <end position="714"/>
    </location>
</feature>
<evidence type="ECO:0000259" key="13">
    <source>
        <dbReference type="PROSITE" id="PS50157"/>
    </source>
</evidence>
<dbReference type="InterPro" id="IPR013087">
    <property type="entry name" value="Znf_C2H2_type"/>
</dbReference>
<dbReference type="PROSITE" id="PS50157">
    <property type="entry name" value="ZINC_FINGER_C2H2_2"/>
    <property type="match status" value="3"/>
</dbReference>
<keyword evidence="9" id="KW-0539">Nucleus</keyword>
<comment type="similarity">
    <text evidence="10">Belongs to the Sp1 C2H2-type zinc-finger protein family.</text>
</comment>
<feature type="domain" description="C2H2-type" evidence="13">
    <location>
        <begin position="655"/>
        <end position="684"/>
    </location>
</feature>
<dbReference type="GO" id="GO:0000978">
    <property type="term" value="F:RNA polymerase II cis-regulatory region sequence-specific DNA binding"/>
    <property type="evidence" value="ECO:0007669"/>
    <property type="project" value="TreeGrafter"/>
</dbReference>
<name>A0A4W3IJK7_CALMI</name>
<keyword evidence="15" id="KW-1185">Reference proteome</keyword>
<dbReference type="OMA" id="TCTQVES"/>
<keyword evidence="4 11" id="KW-0863">Zinc-finger</keyword>
<dbReference type="InParanoid" id="A0A4W3IJK7"/>
<evidence type="ECO:0000313" key="15">
    <source>
        <dbReference type="Proteomes" id="UP000314986"/>
    </source>
</evidence>
<dbReference type="FunFam" id="3.30.160.60:FF:000026">
    <property type="entry name" value="Transcription factor Sp3"/>
    <property type="match status" value="1"/>
</dbReference>
<dbReference type="SMART" id="SM00355">
    <property type="entry name" value="ZnF_C2H2"/>
    <property type="match status" value="3"/>
</dbReference>
<evidence type="ECO:0000256" key="8">
    <source>
        <dbReference type="ARBA" id="ARBA00023163"/>
    </source>
</evidence>
<keyword evidence="3" id="KW-0677">Repeat</keyword>
<protein>
    <submittedName>
        <fullName evidence="14">Sp3 transcription factor</fullName>
    </submittedName>
</protein>
<organism evidence="14 15">
    <name type="scientific">Callorhinchus milii</name>
    <name type="common">Ghost shark</name>
    <dbReference type="NCBI Taxonomy" id="7868"/>
    <lineage>
        <taxon>Eukaryota</taxon>
        <taxon>Metazoa</taxon>
        <taxon>Chordata</taxon>
        <taxon>Craniata</taxon>
        <taxon>Vertebrata</taxon>
        <taxon>Chondrichthyes</taxon>
        <taxon>Holocephali</taxon>
        <taxon>Chimaeriformes</taxon>
        <taxon>Callorhinchidae</taxon>
        <taxon>Callorhinchus</taxon>
    </lineage>
</organism>
<dbReference type="Ensembl" id="ENSCMIT00000029642.1">
    <property type="protein sequence ID" value="ENSCMIP00000029177.1"/>
    <property type="gene ID" value="ENSCMIG00000012643.1"/>
</dbReference>
<sequence>MAALGRRRPTNPSGRRRRGLPPPPAPEKPVKQEEMAALDVDKQSEYLQHRSSGEQNNQPSPLALLRETCSKIGSPPSETAANPAGISLPVDLASAQLSASNGWQLITSTPTVVTKDTAGNLVQITGQVPGSSITTSVPTSGQYVLQSFQNQQVFTMAPGSTTATTGGVPSVQYQVIPQIQTGDGQHLQLSLAQSSADTTLQQDGNSHIQIIPGSNQAIIAGRTSSGGILTAQNLLSPVSVQIQQSNAHHVPVQIQGVYGGGSYPGQTQLVANVPVGLTGNVAFVPIGNVDSLGTIPTTSSQMIVPVSSQGLNTSNTSTRTDEQNVNVAVQTSVPSGDSQTNPTSFVPTASADHMVVSEGQLNTVQQAASSSGCSVTSDQIQPTNILHVSQLQTTVDDQTQMQNVQVSATESSDHQIQLHPHQQFTVQPQIVQGIPQQAIQTAGSVAGQTITAQPVPQQALQNLQLQVVQNAGSLILRAPTLTPSGEITWQTFQVQNIQNLQNVQIQNAPAQQITLTPVHAVTLGQVTSSGSLTPIAPNPLTVSNAQSPHLQTTTVNSFSSSGIHLQQAANNPGSIQIKEEVDDSESWLGSQAVTNMTTAAVLGSNDLAQVSVNLDEEGIDLPYQPGKRLRRVACTCPNCKDAMGKSANFGKKKQHICHFPGCGKTYGKTSHLRAHLRWHTGERPFVCNWVFCGKRFTRSDELQRHRKTHTGEKKFVCPECSKRFIRSDHLSKHIKTHQNKRVNLSSHNAAISSMEVTSASDVGILTTGGTLMSPVIANIQQGHVEGIGNDGTSDGTNPDDILNNTEIQLVTIGGDDCMD</sequence>
<dbReference type="CDD" id="cd22537">
    <property type="entry name" value="SP3_N"/>
    <property type="match status" value="1"/>
</dbReference>
<proteinExistence type="inferred from homology"/>
<comment type="subcellular location">
    <subcellularLocation>
        <location evidence="1">Nucleus</location>
    </subcellularLocation>
</comment>
<reference evidence="15" key="3">
    <citation type="journal article" date="2014" name="Nature">
        <title>Elephant shark genome provides unique insights into gnathostome evolution.</title>
        <authorList>
            <consortium name="International Elephant Shark Genome Sequencing Consortium"/>
            <person name="Venkatesh B."/>
            <person name="Lee A.P."/>
            <person name="Ravi V."/>
            <person name="Maurya A.K."/>
            <person name="Lian M.M."/>
            <person name="Swann J.B."/>
            <person name="Ohta Y."/>
            <person name="Flajnik M.F."/>
            <person name="Sutoh Y."/>
            <person name="Kasahara M."/>
            <person name="Hoon S."/>
            <person name="Gangu V."/>
            <person name="Roy S.W."/>
            <person name="Irimia M."/>
            <person name="Korzh V."/>
            <person name="Kondrychyn I."/>
            <person name="Lim Z.W."/>
            <person name="Tay B.H."/>
            <person name="Tohari S."/>
            <person name="Kong K.W."/>
            <person name="Ho S."/>
            <person name="Lorente-Galdos B."/>
            <person name="Quilez J."/>
            <person name="Marques-Bonet T."/>
            <person name="Raney B.J."/>
            <person name="Ingham P.W."/>
            <person name="Tay A."/>
            <person name="Hillier L.W."/>
            <person name="Minx P."/>
            <person name="Boehm T."/>
            <person name="Wilson R.K."/>
            <person name="Brenner S."/>
            <person name="Warren W.C."/>
        </authorList>
    </citation>
    <scope>NUCLEOTIDE SEQUENCE [LARGE SCALE GENOMIC DNA]</scope>
</reference>
<evidence type="ECO:0000256" key="11">
    <source>
        <dbReference type="PROSITE-ProRule" id="PRU00042"/>
    </source>
</evidence>
<evidence type="ECO:0000256" key="3">
    <source>
        <dbReference type="ARBA" id="ARBA00022737"/>
    </source>
</evidence>
<dbReference type="FunCoup" id="A0A4W3IJK7">
    <property type="interactions" value="548"/>
</dbReference>
<feature type="compositionally biased region" description="Basic and acidic residues" evidence="12">
    <location>
        <begin position="28"/>
        <end position="52"/>
    </location>
</feature>
<dbReference type="GeneTree" id="ENSGT00940000155099"/>
<dbReference type="Gene3D" id="3.30.160.60">
    <property type="entry name" value="Classic Zinc Finger"/>
    <property type="match status" value="3"/>
</dbReference>
<feature type="compositionally biased region" description="Basic residues" evidence="12">
    <location>
        <begin position="1"/>
        <end position="19"/>
    </location>
</feature>
<evidence type="ECO:0000256" key="4">
    <source>
        <dbReference type="ARBA" id="ARBA00022771"/>
    </source>
</evidence>
<keyword evidence="5" id="KW-0862">Zinc</keyword>
<dbReference type="GO" id="GO:0008270">
    <property type="term" value="F:zinc ion binding"/>
    <property type="evidence" value="ECO:0007669"/>
    <property type="project" value="UniProtKB-KW"/>
</dbReference>
<dbReference type="Pfam" id="PF00096">
    <property type="entry name" value="zf-C2H2"/>
    <property type="match status" value="2"/>
</dbReference>
<evidence type="ECO:0000256" key="7">
    <source>
        <dbReference type="ARBA" id="ARBA00023125"/>
    </source>
</evidence>
<reference evidence="15" key="1">
    <citation type="journal article" date="2006" name="Science">
        <title>Ancient noncoding elements conserved in the human genome.</title>
        <authorList>
            <person name="Venkatesh B."/>
            <person name="Kirkness E.F."/>
            <person name="Loh Y.H."/>
            <person name="Halpern A.L."/>
            <person name="Lee A.P."/>
            <person name="Johnson J."/>
            <person name="Dandona N."/>
            <person name="Viswanathan L.D."/>
            <person name="Tay A."/>
            <person name="Venter J.C."/>
            <person name="Strausberg R.L."/>
            <person name="Brenner S."/>
        </authorList>
    </citation>
    <scope>NUCLEOTIDE SEQUENCE [LARGE SCALE GENOMIC DNA]</scope>
</reference>
<feature type="domain" description="C2H2-type" evidence="13">
    <location>
        <begin position="715"/>
        <end position="742"/>
    </location>
</feature>
<feature type="region of interest" description="Disordered" evidence="12">
    <location>
        <begin position="1"/>
        <end position="61"/>
    </location>
</feature>
<reference evidence="14" key="5">
    <citation type="submission" date="2025-09" db="UniProtKB">
        <authorList>
            <consortium name="Ensembl"/>
        </authorList>
    </citation>
    <scope>IDENTIFICATION</scope>
</reference>
<dbReference type="InterPro" id="IPR036236">
    <property type="entry name" value="Znf_C2H2_sf"/>
</dbReference>
<evidence type="ECO:0000256" key="2">
    <source>
        <dbReference type="ARBA" id="ARBA00022723"/>
    </source>
</evidence>
<evidence type="ECO:0000256" key="5">
    <source>
        <dbReference type="ARBA" id="ARBA00022833"/>
    </source>
</evidence>
<dbReference type="Proteomes" id="UP000314986">
    <property type="component" value="Unassembled WGS sequence"/>
</dbReference>
<evidence type="ECO:0000256" key="6">
    <source>
        <dbReference type="ARBA" id="ARBA00023015"/>
    </source>
</evidence>
<dbReference type="SUPFAM" id="SSF57667">
    <property type="entry name" value="beta-beta-alpha zinc fingers"/>
    <property type="match status" value="2"/>
</dbReference>
<dbReference type="GO" id="GO:0005634">
    <property type="term" value="C:nucleus"/>
    <property type="evidence" value="ECO:0007669"/>
    <property type="project" value="UniProtKB-SubCell"/>
</dbReference>
<keyword evidence="7" id="KW-0238">DNA-binding</keyword>
<accession>A0A4W3IJK7</accession>
<dbReference type="FunFam" id="3.30.160.60:FF:000014">
    <property type="entry name" value="Transcription factor Sp3"/>
    <property type="match status" value="1"/>
</dbReference>
<keyword evidence="6" id="KW-0805">Transcription regulation</keyword>
<dbReference type="STRING" id="7868.ENSCMIP00000029177"/>
<keyword evidence="8" id="KW-0804">Transcription</keyword>
<evidence type="ECO:0000256" key="9">
    <source>
        <dbReference type="ARBA" id="ARBA00023242"/>
    </source>
</evidence>
<dbReference type="PANTHER" id="PTHR23235">
    <property type="entry name" value="KRUEPPEL-LIKE TRANSCRIPTION FACTOR"/>
    <property type="match status" value="1"/>
</dbReference>
<dbReference type="GO" id="GO:0000981">
    <property type="term" value="F:DNA-binding transcription factor activity, RNA polymerase II-specific"/>
    <property type="evidence" value="ECO:0007669"/>
    <property type="project" value="TreeGrafter"/>
</dbReference>
<keyword evidence="2" id="KW-0479">Metal-binding</keyword>
<evidence type="ECO:0000313" key="14">
    <source>
        <dbReference type="Ensembl" id="ENSCMIP00000029177.1"/>
    </source>
</evidence>
<dbReference type="PROSITE" id="PS00028">
    <property type="entry name" value="ZINC_FINGER_C2H2_1"/>
    <property type="match status" value="3"/>
</dbReference>